<evidence type="ECO:0008006" key="5">
    <source>
        <dbReference type="Google" id="ProtNLM"/>
    </source>
</evidence>
<dbReference type="Proteomes" id="UP001055712">
    <property type="component" value="Unassembled WGS sequence"/>
</dbReference>
<reference evidence="3" key="2">
    <citation type="submission" date="2020-11" db="EMBL/GenBank/DDBJ databases">
        <authorList>
            <person name="Cecchin M."/>
            <person name="Marcolungo L."/>
            <person name="Rossato M."/>
            <person name="Girolomoni L."/>
            <person name="Cosentino E."/>
            <person name="Cuine S."/>
            <person name="Li-Beisson Y."/>
            <person name="Delledonne M."/>
            <person name="Ballottari M."/>
        </authorList>
    </citation>
    <scope>NUCLEOTIDE SEQUENCE</scope>
    <source>
        <strain evidence="3">211/11P</strain>
        <tissue evidence="3">Whole cell</tissue>
    </source>
</reference>
<evidence type="ECO:0000256" key="1">
    <source>
        <dbReference type="SAM" id="MobiDB-lite"/>
    </source>
</evidence>
<evidence type="ECO:0000313" key="4">
    <source>
        <dbReference type="Proteomes" id="UP001055712"/>
    </source>
</evidence>
<dbReference type="SUPFAM" id="SSF103473">
    <property type="entry name" value="MFS general substrate transporter"/>
    <property type="match status" value="2"/>
</dbReference>
<feature type="transmembrane region" description="Helical" evidence="2">
    <location>
        <begin position="81"/>
        <end position="100"/>
    </location>
</feature>
<keyword evidence="2" id="KW-0812">Transmembrane</keyword>
<dbReference type="AlphaFoldDB" id="A0A9D4U076"/>
<gene>
    <name evidence="3" type="ORF">D9Q98_001227</name>
</gene>
<organism evidence="3 4">
    <name type="scientific">Chlorella vulgaris</name>
    <name type="common">Green alga</name>
    <dbReference type="NCBI Taxonomy" id="3077"/>
    <lineage>
        <taxon>Eukaryota</taxon>
        <taxon>Viridiplantae</taxon>
        <taxon>Chlorophyta</taxon>
        <taxon>core chlorophytes</taxon>
        <taxon>Trebouxiophyceae</taxon>
        <taxon>Chlorellales</taxon>
        <taxon>Chlorellaceae</taxon>
        <taxon>Chlorella clade</taxon>
        <taxon>Chlorella</taxon>
    </lineage>
</organism>
<feature type="transmembrane region" description="Helical" evidence="2">
    <location>
        <begin position="407"/>
        <end position="428"/>
    </location>
</feature>
<keyword evidence="4" id="KW-1185">Reference proteome</keyword>
<protein>
    <recommendedName>
        <fullName evidence="5">ADP,ATP carrier protein</fullName>
    </recommendedName>
</protein>
<comment type="caution">
    <text evidence="3">The sequence shown here is derived from an EMBL/GenBank/DDBJ whole genome shotgun (WGS) entry which is preliminary data.</text>
</comment>
<name>A0A9D4U076_CHLVU</name>
<dbReference type="InterPro" id="IPR036259">
    <property type="entry name" value="MFS_trans_sf"/>
</dbReference>
<dbReference type="OrthoDB" id="543971at2759"/>
<feature type="transmembrane region" description="Helical" evidence="2">
    <location>
        <begin position="440"/>
        <end position="462"/>
    </location>
</feature>
<dbReference type="EMBL" id="SIDB01000001">
    <property type="protein sequence ID" value="KAI3438810.1"/>
    <property type="molecule type" value="Genomic_DNA"/>
</dbReference>
<feature type="transmembrane region" description="Helical" evidence="2">
    <location>
        <begin position="529"/>
        <end position="550"/>
    </location>
</feature>
<keyword evidence="2" id="KW-1133">Transmembrane helix</keyword>
<accession>A0A9D4U076</accession>
<dbReference type="PANTHER" id="PTHR43596">
    <property type="entry name" value="ADP,ATP CARRIER PROTEIN"/>
    <property type="match status" value="1"/>
</dbReference>
<proteinExistence type="predicted"/>
<keyword evidence="2" id="KW-0472">Membrane</keyword>
<reference evidence="3" key="1">
    <citation type="journal article" date="2019" name="Plant J.">
        <title>Chlorella vulgaris genome assembly and annotation reveals the molecular basis for metabolic acclimation to high light conditions.</title>
        <authorList>
            <person name="Cecchin M."/>
            <person name="Marcolungo L."/>
            <person name="Rossato M."/>
            <person name="Girolomoni L."/>
            <person name="Cosentino E."/>
            <person name="Cuine S."/>
            <person name="Li-Beisson Y."/>
            <person name="Delledonne M."/>
            <person name="Ballottari M."/>
        </authorList>
    </citation>
    <scope>NUCLEOTIDE SEQUENCE</scope>
    <source>
        <strain evidence="3">211/11P</strain>
    </source>
</reference>
<feature type="transmembrane region" description="Helical" evidence="2">
    <location>
        <begin position="12"/>
        <end position="31"/>
    </location>
</feature>
<evidence type="ECO:0000313" key="3">
    <source>
        <dbReference type="EMBL" id="KAI3438810.1"/>
    </source>
</evidence>
<feature type="region of interest" description="Disordered" evidence="1">
    <location>
        <begin position="317"/>
        <end position="347"/>
    </location>
</feature>
<sequence>MRSLDIREAEFQPVSMGFASFFCALSGYFLLLPLRDEAGVSLGTDKLPRLFVASLFLTFLATPLATAFLHRSESRERGLQLLLRALGLSILAFLLLYLAVGNPVPAAHLYGNTHPPPASVAALPTDDPQAAAEQQRQDRRELLAVLGAVQLTRPQAAVRVAFFLWVSLLNLVAVASLWARSADVFSPEAAGRLFGLLGAGATLGQLLGSLAAGALARAPQLGGGGGSPSLLPLLLSAAAFELGGQAAGRYRGVKGASSQQPEIEEGGGAEAEAMVRHASSSSLIAPLQGSSSSGKMVRATSRGVMAITIGREFPAGGGTDLPDGATNVRARAAGSKGSSGGRRRPSKDGSFLGQLLVRTMEGYRLIRASPYLMHVCAYLALNYITSSFFFFEKTIVVAGVQDAASRTAWFATINSTSAFFILGLQLLATGRVLRYLGLPVALSILPASAGLMMACIVCWPTPSTVAMAEVFRKIVAYSLARPARESLFTVVSREEKYKAKIFLDTVVQRIGDTLAAAAFQALQLPALGFGPSGMAVCCVPVCVAWALVAYRLGLRQEQLAVLAAKPLAV</sequence>
<feature type="transmembrane region" description="Helical" evidence="2">
    <location>
        <begin position="230"/>
        <end position="248"/>
    </location>
</feature>
<evidence type="ECO:0000256" key="2">
    <source>
        <dbReference type="SAM" id="Phobius"/>
    </source>
</evidence>
<dbReference type="PANTHER" id="PTHR43596:SF1">
    <property type="entry name" value="ADP,ATP CARRIER PROTEIN"/>
    <property type="match status" value="1"/>
</dbReference>
<feature type="transmembrane region" description="Helical" evidence="2">
    <location>
        <begin position="51"/>
        <end position="69"/>
    </location>
</feature>
<feature type="transmembrane region" description="Helical" evidence="2">
    <location>
        <begin position="193"/>
        <end position="218"/>
    </location>
</feature>
<feature type="transmembrane region" description="Helical" evidence="2">
    <location>
        <begin position="160"/>
        <end position="181"/>
    </location>
</feature>
<feature type="transmembrane region" description="Helical" evidence="2">
    <location>
        <begin position="371"/>
        <end position="391"/>
    </location>
</feature>